<evidence type="ECO:0000256" key="4">
    <source>
        <dbReference type="ARBA" id="ARBA00022679"/>
    </source>
</evidence>
<dbReference type="SMART" id="SM00387">
    <property type="entry name" value="HATPase_c"/>
    <property type="match status" value="1"/>
</dbReference>
<reference evidence="10" key="1">
    <citation type="journal article" date="2019" name="Int. J. Syst. Evol. Microbiol.">
        <title>The Global Catalogue of Microorganisms (GCM) 10K type strain sequencing project: providing services to taxonomists for standard genome sequencing and annotation.</title>
        <authorList>
            <consortium name="The Broad Institute Genomics Platform"/>
            <consortium name="The Broad Institute Genome Sequencing Center for Infectious Disease"/>
            <person name="Wu L."/>
            <person name="Ma J."/>
        </authorList>
    </citation>
    <scope>NUCLEOTIDE SEQUENCE [LARGE SCALE GENOMIC DNA]</scope>
    <source>
        <strain evidence="10">KCTC 23984</strain>
    </source>
</reference>
<keyword evidence="7" id="KW-1133">Transmembrane helix</keyword>
<keyword evidence="6" id="KW-0175">Coiled coil</keyword>
<dbReference type="InterPro" id="IPR052162">
    <property type="entry name" value="Sensor_kinase/Photoreceptor"/>
</dbReference>
<comment type="caution">
    <text evidence="9">The sequence shown here is derived from an EMBL/GenBank/DDBJ whole genome shotgun (WGS) entry which is preliminary data.</text>
</comment>
<protein>
    <recommendedName>
        <fullName evidence="2">histidine kinase</fullName>
        <ecNumber evidence="2">2.7.13.3</ecNumber>
    </recommendedName>
</protein>
<dbReference type="InterPro" id="IPR036097">
    <property type="entry name" value="HisK_dim/P_sf"/>
</dbReference>
<dbReference type="InterPro" id="IPR003594">
    <property type="entry name" value="HATPase_dom"/>
</dbReference>
<dbReference type="Gene3D" id="3.30.565.10">
    <property type="entry name" value="Histidine kinase-like ATPase, C-terminal domain"/>
    <property type="match status" value="1"/>
</dbReference>
<dbReference type="Gene3D" id="1.10.287.130">
    <property type="match status" value="1"/>
</dbReference>
<feature type="transmembrane region" description="Helical" evidence="7">
    <location>
        <begin position="188"/>
        <end position="208"/>
    </location>
</feature>
<evidence type="ECO:0000256" key="7">
    <source>
        <dbReference type="SAM" id="Phobius"/>
    </source>
</evidence>
<dbReference type="EC" id="2.7.13.3" evidence="2"/>
<dbReference type="SUPFAM" id="SSF55874">
    <property type="entry name" value="ATPase domain of HSP90 chaperone/DNA topoisomerase II/histidine kinase"/>
    <property type="match status" value="1"/>
</dbReference>
<dbReference type="Pfam" id="PF02518">
    <property type="entry name" value="HATPase_c"/>
    <property type="match status" value="1"/>
</dbReference>
<gene>
    <name evidence="9" type="ORF">ACFS7Z_21075</name>
</gene>
<keyword evidence="4" id="KW-0808">Transferase</keyword>
<dbReference type="InterPro" id="IPR036890">
    <property type="entry name" value="HATPase_C_sf"/>
</dbReference>
<dbReference type="PANTHER" id="PTHR43304">
    <property type="entry name" value="PHYTOCHROME-LIKE PROTEIN CPH1"/>
    <property type="match status" value="1"/>
</dbReference>
<evidence type="ECO:0000313" key="9">
    <source>
        <dbReference type="EMBL" id="MFD3002873.1"/>
    </source>
</evidence>
<evidence type="ECO:0000256" key="2">
    <source>
        <dbReference type="ARBA" id="ARBA00012438"/>
    </source>
</evidence>
<dbReference type="InterPro" id="IPR005467">
    <property type="entry name" value="His_kinase_dom"/>
</dbReference>
<keyword evidence="5" id="KW-0418">Kinase</keyword>
<dbReference type="Proteomes" id="UP001597641">
    <property type="component" value="Unassembled WGS sequence"/>
</dbReference>
<evidence type="ECO:0000256" key="1">
    <source>
        <dbReference type="ARBA" id="ARBA00000085"/>
    </source>
</evidence>
<dbReference type="InterPro" id="IPR004358">
    <property type="entry name" value="Sig_transdc_His_kin-like_C"/>
</dbReference>
<keyword evidence="10" id="KW-1185">Reference proteome</keyword>
<proteinExistence type="predicted"/>
<dbReference type="PROSITE" id="PS50109">
    <property type="entry name" value="HIS_KIN"/>
    <property type="match status" value="1"/>
</dbReference>
<accession>A0ABW6BYV3</accession>
<comment type="catalytic activity">
    <reaction evidence="1">
        <text>ATP + protein L-histidine = ADP + protein N-phospho-L-histidine.</text>
        <dbReference type="EC" id="2.7.13.3"/>
    </reaction>
</comment>
<evidence type="ECO:0000256" key="3">
    <source>
        <dbReference type="ARBA" id="ARBA00022553"/>
    </source>
</evidence>
<feature type="transmembrane region" description="Helical" evidence="7">
    <location>
        <begin position="12"/>
        <end position="31"/>
    </location>
</feature>
<evidence type="ECO:0000256" key="5">
    <source>
        <dbReference type="ARBA" id="ARBA00022777"/>
    </source>
</evidence>
<name>A0ABW6BYV3_9BACT</name>
<keyword evidence="7" id="KW-0812">Transmembrane</keyword>
<dbReference type="PANTHER" id="PTHR43304:SF1">
    <property type="entry name" value="PAC DOMAIN-CONTAINING PROTEIN"/>
    <property type="match status" value="1"/>
</dbReference>
<keyword evidence="7" id="KW-0472">Membrane</keyword>
<evidence type="ECO:0000256" key="6">
    <source>
        <dbReference type="SAM" id="Coils"/>
    </source>
</evidence>
<feature type="domain" description="Histidine kinase" evidence="8">
    <location>
        <begin position="274"/>
        <end position="491"/>
    </location>
</feature>
<organism evidence="9 10">
    <name type="scientific">Pontibacter toksunensis</name>
    <dbReference type="NCBI Taxonomy" id="1332631"/>
    <lineage>
        <taxon>Bacteria</taxon>
        <taxon>Pseudomonadati</taxon>
        <taxon>Bacteroidota</taxon>
        <taxon>Cytophagia</taxon>
        <taxon>Cytophagales</taxon>
        <taxon>Hymenobacteraceae</taxon>
        <taxon>Pontibacter</taxon>
    </lineage>
</organism>
<evidence type="ECO:0000259" key="8">
    <source>
        <dbReference type="PROSITE" id="PS50109"/>
    </source>
</evidence>
<evidence type="ECO:0000313" key="10">
    <source>
        <dbReference type="Proteomes" id="UP001597641"/>
    </source>
</evidence>
<dbReference type="RefSeq" id="WP_377489114.1">
    <property type="nucleotide sequence ID" value="NZ_JBHUOX010000020.1"/>
</dbReference>
<keyword evidence="3" id="KW-0597">Phosphoprotein</keyword>
<sequence length="503" mass="56547">MKALKNKSGSFIYGAYVFGIVLLLGIGYLFYRTIKKSEDNLRWVLHTHEVLNEGERLLSDTKEAHIAQRGYLLTADTVYLAMHADSKDKVLVHLSNLKSLTADQPIQQKRLQELTALVSETFAFWSETIALNQAGEHEKAIALVRTGVGRDLATIRIGRLMSEFEQLEQLLLSKRRADYISSRSYGRLLEVGGGVLAILLLSFAFVLLRRLLERERQLSATLEERVERRTEELSKSLQDLTAANESVQRTNERLAAANQQLSHINSDLDNFIYTASHDLRAPISNIERLVEELLLELPEESLHESGVKSIAAMMQGAVERFKRTIASLTEISKLQKDNGEESTQVNLAEIVEEVRLDMEQIIKKSGVRVETDFEGCSVVSFSEKNVRSIVYNLLSNAVKFRHPDRHALVQVSCREEAESVVLSVRDNGLGLTPAQHGKLFTMFKRFHDHVEGSGVGLYMVKRIVDSAGGRIDVKSEEGEGTVFHIYFRKNTHAAELNSVVIEG</sequence>
<dbReference type="SUPFAM" id="SSF47384">
    <property type="entry name" value="Homodimeric domain of signal transducing histidine kinase"/>
    <property type="match status" value="1"/>
</dbReference>
<dbReference type="CDD" id="cd19410">
    <property type="entry name" value="HK9-like_sensor"/>
    <property type="match status" value="1"/>
</dbReference>
<dbReference type="PRINTS" id="PR00344">
    <property type="entry name" value="BCTRLSENSOR"/>
</dbReference>
<dbReference type="EMBL" id="JBHUOX010000020">
    <property type="protein sequence ID" value="MFD3002873.1"/>
    <property type="molecule type" value="Genomic_DNA"/>
</dbReference>
<dbReference type="InterPro" id="IPR007891">
    <property type="entry name" value="CHASE3"/>
</dbReference>
<feature type="coiled-coil region" evidence="6">
    <location>
        <begin position="212"/>
        <end position="267"/>
    </location>
</feature>
<dbReference type="Pfam" id="PF05227">
    <property type="entry name" value="CHASE3"/>
    <property type="match status" value="1"/>
</dbReference>